<evidence type="ECO:0000313" key="5">
    <source>
        <dbReference type="EMBL" id="MBA8948559.1"/>
    </source>
</evidence>
<proteinExistence type="inferred from homology"/>
<dbReference type="Gene3D" id="3.90.1150.10">
    <property type="entry name" value="Aspartate Aminotransferase, domain 1"/>
    <property type="match status" value="1"/>
</dbReference>
<evidence type="ECO:0000256" key="3">
    <source>
        <dbReference type="PIRSR" id="PIRSR000390-2"/>
    </source>
</evidence>
<reference evidence="5 6" key="1">
    <citation type="submission" date="2020-08" db="EMBL/GenBank/DDBJ databases">
        <title>Genomic Encyclopedia of Type Strains, Phase IV (KMG-IV): sequencing the most valuable type-strain genomes for metagenomic binning, comparative biology and taxonomic classification.</title>
        <authorList>
            <person name="Goeker M."/>
        </authorList>
    </citation>
    <scope>NUCLEOTIDE SEQUENCE [LARGE SCALE GENOMIC DNA]</scope>
    <source>
        <strain evidence="5 6">DSM 44197</strain>
    </source>
</reference>
<evidence type="ECO:0000256" key="4">
    <source>
        <dbReference type="RuleBase" id="RU004508"/>
    </source>
</evidence>
<dbReference type="EMBL" id="JACJIA010000001">
    <property type="protein sequence ID" value="MBA8948559.1"/>
    <property type="molecule type" value="Genomic_DNA"/>
</dbReference>
<dbReference type="InterPro" id="IPR015424">
    <property type="entry name" value="PyrdxlP-dep_Trfase"/>
</dbReference>
<dbReference type="PANTHER" id="PTHR30244:SF34">
    <property type="entry name" value="DTDP-4-AMINO-4,6-DIDEOXYGALACTOSE TRANSAMINASE"/>
    <property type="match status" value="1"/>
</dbReference>
<dbReference type="InterPro" id="IPR015422">
    <property type="entry name" value="PyrdxlP-dep_Trfase_small"/>
</dbReference>
<keyword evidence="6" id="KW-1185">Reference proteome</keyword>
<feature type="active site" description="Proton acceptor" evidence="2">
    <location>
        <position position="187"/>
    </location>
</feature>
<dbReference type="GO" id="GO:0000271">
    <property type="term" value="P:polysaccharide biosynthetic process"/>
    <property type="evidence" value="ECO:0007669"/>
    <property type="project" value="TreeGrafter"/>
</dbReference>
<keyword evidence="3 4" id="KW-0663">Pyridoxal phosphate</keyword>
<comment type="similarity">
    <text evidence="4">Belongs to the DegT/DnrJ/EryC1 family.</text>
</comment>
<dbReference type="CDD" id="cd00616">
    <property type="entry name" value="AHBA_syn"/>
    <property type="match status" value="1"/>
</dbReference>
<dbReference type="Pfam" id="PF01041">
    <property type="entry name" value="DegT_DnrJ_EryC1"/>
    <property type="match status" value="1"/>
</dbReference>
<dbReference type="GO" id="GO:0030170">
    <property type="term" value="F:pyridoxal phosphate binding"/>
    <property type="evidence" value="ECO:0007669"/>
    <property type="project" value="TreeGrafter"/>
</dbReference>
<dbReference type="AlphaFoldDB" id="A0A7W3LI18"/>
<comment type="cofactor">
    <cofactor evidence="1">
        <name>pyridoxal 5'-phosphate</name>
        <dbReference type="ChEBI" id="CHEBI:597326"/>
    </cofactor>
</comment>
<accession>A0A7W3LI18</accession>
<dbReference type="PIRSF" id="PIRSF000390">
    <property type="entry name" value="PLP_StrS"/>
    <property type="match status" value="1"/>
</dbReference>
<dbReference type="InterPro" id="IPR000653">
    <property type="entry name" value="DegT/StrS_aminotransferase"/>
</dbReference>
<dbReference type="GO" id="GO:0008483">
    <property type="term" value="F:transaminase activity"/>
    <property type="evidence" value="ECO:0007669"/>
    <property type="project" value="TreeGrafter"/>
</dbReference>
<comment type="caution">
    <text evidence="5">The sequence shown here is derived from an EMBL/GenBank/DDBJ whole genome shotgun (WGS) entry which is preliminary data.</text>
</comment>
<dbReference type="Proteomes" id="UP000572680">
    <property type="component" value="Unassembled WGS sequence"/>
</dbReference>
<dbReference type="InterPro" id="IPR015421">
    <property type="entry name" value="PyrdxlP-dep_Trfase_major"/>
</dbReference>
<evidence type="ECO:0000256" key="1">
    <source>
        <dbReference type="ARBA" id="ARBA00001933"/>
    </source>
</evidence>
<protein>
    <submittedName>
        <fullName evidence="5">dTDP-4-amino-4,6-dideoxygalactose transaminase</fullName>
    </submittedName>
</protein>
<dbReference type="RefSeq" id="WP_182841176.1">
    <property type="nucleotide sequence ID" value="NZ_BAAALP010000030.1"/>
</dbReference>
<evidence type="ECO:0000313" key="6">
    <source>
        <dbReference type="Proteomes" id="UP000572680"/>
    </source>
</evidence>
<sequence length="374" mass="39605">MNPGATGTRTVPLTSVEVGEDAERLVLEVMRSGMLAQGTMVARLEDAFAQVIGVEHVVAVSNGTVALTAALRAAGIGPGDEVITTAFSFNATLNAILEVGAVARFADIGPDCTIDPDSAAALVNPRTAALMPVHLYGAPADMTALTELARRHGLAVIEDAAQAHGACHRGRAVGSFGVGAFSLYGTKNITCGEGGLVTTDDAALADRLRLLRNQGMRRRYEYEAVGYNWRLTDLQAAVAVPQVDRIATILERRTAHARTLNRALADVPGLVLPTEPHDGVHAWHQYTVRVTAEAGVGRDELGARLTEAGVGHGVYYPRLMYDHECYRQHPGVRPDPAPHAAAACAQVLSLPVHPGLDERDLDQVGMSVRRALGA</sequence>
<feature type="modified residue" description="N6-(pyridoxal phosphate)lysine" evidence="3">
    <location>
        <position position="187"/>
    </location>
</feature>
<organism evidence="5 6">
    <name type="scientific">Actinomadura namibiensis</name>
    <dbReference type="NCBI Taxonomy" id="182080"/>
    <lineage>
        <taxon>Bacteria</taxon>
        <taxon>Bacillati</taxon>
        <taxon>Actinomycetota</taxon>
        <taxon>Actinomycetes</taxon>
        <taxon>Streptosporangiales</taxon>
        <taxon>Thermomonosporaceae</taxon>
        <taxon>Actinomadura</taxon>
    </lineage>
</organism>
<gene>
    <name evidence="5" type="ORF">HNR61_000157</name>
</gene>
<name>A0A7W3LI18_ACTNM</name>
<dbReference type="PANTHER" id="PTHR30244">
    <property type="entry name" value="TRANSAMINASE"/>
    <property type="match status" value="1"/>
</dbReference>
<dbReference type="SUPFAM" id="SSF53383">
    <property type="entry name" value="PLP-dependent transferases"/>
    <property type="match status" value="1"/>
</dbReference>
<dbReference type="Gene3D" id="3.40.640.10">
    <property type="entry name" value="Type I PLP-dependent aspartate aminotransferase-like (Major domain)"/>
    <property type="match status" value="1"/>
</dbReference>
<evidence type="ECO:0000256" key="2">
    <source>
        <dbReference type="PIRSR" id="PIRSR000390-1"/>
    </source>
</evidence>